<feature type="domain" description="MmgE/PrpD N-terminal" evidence="2">
    <location>
        <begin position="12"/>
        <end position="225"/>
    </location>
</feature>
<dbReference type="InterPro" id="IPR005656">
    <property type="entry name" value="MmgE_PrpD"/>
</dbReference>
<dbReference type="InterPro" id="IPR045337">
    <property type="entry name" value="MmgE_PrpD_C"/>
</dbReference>
<proteinExistence type="inferred from homology"/>
<dbReference type="InterPro" id="IPR042183">
    <property type="entry name" value="MmgE/PrpD_sf_1"/>
</dbReference>
<protein>
    <submittedName>
        <fullName evidence="4">2-methylcitrate dehydratase</fullName>
    </submittedName>
</protein>
<sequence>MRQREVRAAVDRLGAWVAGLRWADVPAGPRERLGLVLLDVLGVTALGAREPEQRRLVEAWTPGPGPAPLVGAGCTTMVEAAAWLNATALVRLELDEGHKRAKGHPAAHAFPAVLALAAERDASGPDTLAALLAAYEVGARFGRATRLRPGTHPHGNWGVTGAAAGCARLLGLDAGATAGAIDAGSGMPIAGHFASALDGNRVRDAWMGSANVSGLAAARMAAAGLARSTGTAAGSLGELLGELDPAELDADPGSRWEVEGGYVKRHASCSFTHAAVDAALELRGRLDGEVEEVLVETHSLAAGLDRRTWTGPLAAMFSVPFTVATALRRGRMDPAALSAEALADPATAALAARVTVRAAPDLDARLPAERPARVTVRSVAGTVTAEAPNPVGDADHHPFTTQTLPTLLADLLGGSEPVDAIQAVCAALPGLPAVGDALRGLAGLKEDRSCVSTP</sequence>
<evidence type="ECO:0000259" key="2">
    <source>
        <dbReference type="Pfam" id="PF03972"/>
    </source>
</evidence>
<dbReference type="Gene3D" id="1.10.4100.10">
    <property type="entry name" value="2-methylcitrate dehydratase PrpD"/>
    <property type="match status" value="1"/>
</dbReference>
<dbReference type="Proteomes" id="UP001143463">
    <property type="component" value="Unassembled WGS sequence"/>
</dbReference>
<dbReference type="InterPro" id="IPR042188">
    <property type="entry name" value="MmgE/PrpD_sf_2"/>
</dbReference>
<feature type="domain" description="MmgE/PrpD C-terminal" evidence="3">
    <location>
        <begin position="266"/>
        <end position="403"/>
    </location>
</feature>
<gene>
    <name evidence="4" type="primary">prpD</name>
    <name evidence="4" type="ORF">GCM10017577_11740</name>
</gene>
<comment type="caution">
    <text evidence="4">The sequence shown here is derived from an EMBL/GenBank/DDBJ whole genome shotgun (WGS) entry which is preliminary data.</text>
</comment>
<dbReference type="SUPFAM" id="SSF103378">
    <property type="entry name" value="2-methylcitrate dehydratase PrpD"/>
    <property type="match status" value="1"/>
</dbReference>
<dbReference type="GO" id="GO:0016829">
    <property type="term" value="F:lyase activity"/>
    <property type="evidence" value="ECO:0007669"/>
    <property type="project" value="InterPro"/>
</dbReference>
<evidence type="ECO:0000313" key="4">
    <source>
        <dbReference type="EMBL" id="GLL10034.1"/>
    </source>
</evidence>
<accession>A0A9W6NUP6</accession>
<dbReference type="AlphaFoldDB" id="A0A9W6NUP6"/>
<organism evidence="4 5">
    <name type="scientific">Pseudonocardia halophobica</name>
    <dbReference type="NCBI Taxonomy" id="29401"/>
    <lineage>
        <taxon>Bacteria</taxon>
        <taxon>Bacillati</taxon>
        <taxon>Actinomycetota</taxon>
        <taxon>Actinomycetes</taxon>
        <taxon>Pseudonocardiales</taxon>
        <taxon>Pseudonocardiaceae</taxon>
        <taxon>Pseudonocardia</taxon>
    </lineage>
</organism>
<dbReference type="PANTHER" id="PTHR16943">
    <property type="entry name" value="2-METHYLCITRATE DEHYDRATASE-RELATED"/>
    <property type="match status" value="1"/>
</dbReference>
<dbReference type="Pfam" id="PF03972">
    <property type="entry name" value="MmgE_PrpD_N"/>
    <property type="match status" value="1"/>
</dbReference>
<dbReference type="PANTHER" id="PTHR16943:SF8">
    <property type="entry name" value="2-METHYLCITRATE DEHYDRATASE"/>
    <property type="match status" value="1"/>
</dbReference>
<evidence type="ECO:0000259" key="3">
    <source>
        <dbReference type="Pfam" id="PF19305"/>
    </source>
</evidence>
<name>A0A9W6NUP6_9PSEU</name>
<dbReference type="EMBL" id="BSFQ01000003">
    <property type="protein sequence ID" value="GLL10034.1"/>
    <property type="molecule type" value="Genomic_DNA"/>
</dbReference>
<dbReference type="RefSeq" id="WP_037043364.1">
    <property type="nucleotide sequence ID" value="NZ_BAAAUZ010000011.1"/>
</dbReference>
<keyword evidence="5" id="KW-1185">Reference proteome</keyword>
<dbReference type="Pfam" id="PF19305">
    <property type="entry name" value="MmgE_PrpD_C"/>
    <property type="match status" value="1"/>
</dbReference>
<comment type="similarity">
    <text evidence="1">Belongs to the PrpD family.</text>
</comment>
<reference evidence="4" key="2">
    <citation type="submission" date="2023-01" db="EMBL/GenBank/DDBJ databases">
        <authorList>
            <person name="Sun Q."/>
            <person name="Evtushenko L."/>
        </authorList>
    </citation>
    <scope>NUCLEOTIDE SEQUENCE</scope>
    <source>
        <strain evidence="4">VKM Ac-1069</strain>
    </source>
</reference>
<reference evidence="4" key="1">
    <citation type="journal article" date="2014" name="Int. J. Syst. Evol. Microbiol.">
        <title>Complete genome sequence of Corynebacterium casei LMG S-19264T (=DSM 44701T), isolated from a smear-ripened cheese.</title>
        <authorList>
            <consortium name="US DOE Joint Genome Institute (JGI-PGF)"/>
            <person name="Walter F."/>
            <person name="Albersmeier A."/>
            <person name="Kalinowski J."/>
            <person name="Ruckert C."/>
        </authorList>
    </citation>
    <scope>NUCLEOTIDE SEQUENCE</scope>
    <source>
        <strain evidence="4">VKM Ac-1069</strain>
    </source>
</reference>
<dbReference type="InterPro" id="IPR036148">
    <property type="entry name" value="MmgE/PrpD_sf"/>
</dbReference>
<evidence type="ECO:0000313" key="5">
    <source>
        <dbReference type="Proteomes" id="UP001143463"/>
    </source>
</evidence>
<evidence type="ECO:0000256" key="1">
    <source>
        <dbReference type="ARBA" id="ARBA00006174"/>
    </source>
</evidence>
<dbReference type="Gene3D" id="3.30.1330.120">
    <property type="entry name" value="2-methylcitrate dehydratase PrpD"/>
    <property type="match status" value="1"/>
</dbReference>
<dbReference type="InterPro" id="IPR045336">
    <property type="entry name" value="MmgE_PrpD_N"/>
</dbReference>